<gene>
    <name evidence="7" type="ORF">lpari_00753</name>
</gene>
<dbReference type="PATRIC" id="fig|45071.6.peg.1210"/>
<dbReference type="GO" id="GO:0005886">
    <property type="term" value="C:plasma membrane"/>
    <property type="evidence" value="ECO:0007669"/>
    <property type="project" value="UniProtKB-SubCell"/>
</dbReference>
<evidence type="ECO:0000256" key="2">
    <source>
        <dbReference type="ARBA" id="ARBA00022475"/>
    </source>
</evidence>
<feature type="transmembrane region" description="Helical" evidence="6">
    <location>
        <begin position="166"/>
        <end position="183"/>
    </location>
</feature>
<feature type="transmembrane region" description="Helical" evidence="6">
    <location>
        <begin position="189"/>
        <end position="210"/>
    </location>
</feature>
<feature type="transmembrane region" description="Helical" evidence="6">
    <location>
        <begin position="350"/>
        <end position="370"/>
    </location>
</feature>
<feature type="transmembrane region" description="Helical" evidence="6">
    <location>
        <begin position="130"/>
        <end position="146"/>
    </location>
</feature>
<feature type="transmembrane region" description="Helical" evidence="6">
    <location>
        <begin position="237"/>
        <end position="258"/>
    </location>
</feature>
<keyword evidence="4 6" id="KW-1133">Transmembrane helix</keyword>
<keyword evidence="8" id="KW-1185">Reference proteome</keyword>
<proteinExistence type="predicted"/>
<sequence>MKEHKEINKLVLNESSVLIVIVLGTFLQFVANIQFARILEPSVFGDFILALQILNFLRPLNQIGLLYSITYYVPHYIENSAFGYLRGFLKWMWKRYLILSIIIISLGIIVAIGAYHFFANNVNMQQHNSLVFYLIWLVPLRTLAAFQKNLLDANYNYIWGTLPSQIIAYLMLNTFLAVIYHTITKQPIYWVIGAYTASVLIAIIIQYMGLLRNLYKKFSEYAPVYSIKEWKSKGNRMFLMGSVLSSINMMDMLMLKILGDDPNELGTLAVIFALLLPLVILNQAIKVVITPLISALIKEKNYTKLQKILNVTNLYKLVYLVITTFILLYYGKNLLELFGTGYSKFYSPLIIAILGALFYAVFDFSSFLLLYGDTEVIANKIVIFQLIAVIVLDIALIPTYQLIGAVWGITLSTILSTCASIYYARKSFPVKTLFII</sequence>
<evidence type="ECO:0000256" key="3">
    <source>
        <dbReference type="ARBA" id="ARBA00022692"/>
    </source>
</evidence>
<evidence type="ECO:0000256" key="5">
    <source>
        <dbReference type="ARBA" id="ARBA00023136"/>
    </source>
</evidence>
<evidence type="ECO:0000256" key="4">
    <source>
        <dbReference type="ARBA" id="ARBA00022989"/>
    </source>
</evidence>
<evidence type="ECO:0000256" key="1">
    <source>
        <dbReference type="ARBA" id="ARBA00004651"/>
    </source>
</evidence>
<name>A0A1E5JUR6_9GAMM</name>
<feature type="transmembrane region" description="Helical" evidence="6">
    <location>
        <begin position="270"/>
        <end position="293"/>
    </location>
</feature>
<feature type="transmembrane region" description="Helical" evidence="6">
    <location>
        <begin position="314"/>
        <end position="330"/>
    </location>
</feature>
<accession>A0A1E5JUR6</accession>
<keyword evidence="2" id="KW-1003">Cell membrane</keyword>
<feature type="transmembrane region" description="Helical" evidence="6">
    <location>
        <begin position="382"/>
        <end position="400"/>
    </location>
</feature>
<protein>
    <submittedName>
        <fullName evidence="7">Uncharacterized protein</fullName>
    </submittedName>
</protein>
<evidence type="ECO:0000313" key="8">
    <source>
        <dbReference type="Proteomes" id="UP000095229"/>
    </source>
</evidence>
<organism evidence="7 8">
    <name type="scientific">Legionella parisiensis</name>
    <dbReference type="NCBI Taxonomy" id="45071"/>
    <lineage>
        <taxon>Bacteria</taxon>
        <taxon>Pseudomonadati</taxon>
        <taxon>Pseudomonadota</taxon>
        <taxon>Gammaproteobacteria</taxon>
        <taxon>Legionellales</taxon>
        <taxon>Legionellaceae</taxon>
        <taxon>Legionella</taxon>
    </lineage>
</organism>
<dbReference type="AlphaFoldDB" id="A0A1E5JUR6"/>
<dbReference type="Proteomes" id="UP000095229">
    <property type="component" value="Unassembled WGS sequence"/>
</dbReference>
<dbReference type="EMBL" id="LSOG01000021">
    <property type="protein sequence ID" value="OEH48261.1"/>
    <property type="molecule type" value="Genomic_DNA"/>
</dbReference>
<dbReference type="InterPro" id="IPR050833">
    <property type="entry name" value="Poly_Biosynth_Transport"/>
</dbReference>
<dbReference type="PANTHER" id="PTHR30250:SF11">
    <property type="entry name" value="O-ANTIGEN TRANSPORTER-RELATED"/>
    <property type="match status" value="1"/>
</dbReference>
<dbReference type="PANTHER" id="PTHR30250">
    <property type="entry name" value="PST FAMILY PREDICTED COLANIC ACID TRANSPORTER"/>
    <property type="match status" value="1"/>
</dbReference>
<evidence type="ECO:0000256" key="6">
    <source>
        <dbReference type="SAM" id="Phobius"/>
    </source>
</evidence>
<keyword evidence="3 6" id="KW-0812">Transmembrane</keyword>
<evidence type="ECO:0000313" key="7">
    <source>
        <dbReference type="EMBL" id="OEH48261.1"/>
    </source>
</evidence>
<dbReference type="STRING" id="45071.Lpar_1119"/>
<reference evidence="7 8" key="1">
    <citation type="submission" date="2016-02" db="EMBL/GenBank/DDBJ databases">
        <title>Secondary metabolites in Legionella.</title>
        <authorList>
            <person name="Tobias N.J."/>
            <person name="Bode H.B."/>
        </authorList>
    </citation>
    <scope>NUCLEOTIDE SEQUENCE [LARGE SCALE GENOMIC DNA]</scope>
    <source>
        <strain evidence="7 8">DSM 19216</strain>
    </source>
</reference>
<feature type="transmembrane region" description="Helical" evidence="6">
    <location>
        <begin position="406"/>
        <end position="424"/>
    </location>
</feature>
<dbReference type="RefSeq" id="WP_058517002.1">
    <property type="nucleotide sequence ID" value="NZ_CAAAIE010000006.1"/>
</dbReference>
<feature type="transmembrane region" description="Helical" evidence="6">
    <location>
        <begin position="12"/>
        <end position="31"/>
    </location>
</feature>
<keyword evidence="5 6" id="KW-0472">Membrane</keyword>
<comment type="caution">
    <text evidence="7">The sequence shown here is derived from an EMBL/GenBank/DDBJ whole genome shotgun (WGS) entry which is preliminary data.</text>
</comment>
<feature type="transmembrane region" description="Helical" evidence="6">
    <location>
        <begin position="96"/>
        <end position="118"/>
    </location>
</feature>
<dbReference type="Pfam" id="PF01943">
    <property type="entry name" value="Polysacc_synt"/>
    <property type="match status" value="1"/>
</dbReference>
<comment type="subcellular location">
    <subcellularLocation>
        <location evidence="1">Cell membrane</location>
        <topology evidence="1">Multi-pass membrane protein</topology>
    </subcellularLocation>
</comment>
<dbReference type="InterPro" id="IPR002797">
    <property type="entry name" value="Polysacc_synth"/>
</dbReference>